<dbReference type="Proteomes" id="UP000297832">
    <property type="component" value="Unassembled WGS sequence"/>
</dbReference>
<evidence type="ECO:0000256" key="3">
    <source>
        <dbReference type="PROSITE-ProRule" id="PRU00023"/>
    </source>
</evidence>
<feature type="signal peptide" evidence="4">
    <location>
        <begin position="1"/>
        <end position="21"/>
    </location>
</feature>
<name>A0A5F2C1W8_9LEPT</name>
<evidence type="ECO:0000256" key="4">
    <source>
        <dbReference type="SAM" id="SignalP"/>
    </source>
</evidence>
<gene>
    <name evidence="5" type="ORF">EHQ81_12080</name>
    <name evidence="6" type="ORF">EHQ82_09665</name>
</gene>
<dbReference type="EMBL" id="RQGV01000015">
    <property type="protein sequence ID" value="TGM12985.1"/>
    <property type="molecule type" value="Genomic_DNA"/>
</dbReference>
<evidence type="ECO:0000313" key="8">
    <source>
        <dbReference type="Proteomes" id="UP000298057"/>
    </source>
</evidence>
<comment type="caution">
    <text evidence="5">The sequence shown here is derived from an EMBL/GenBank/DDBJ whole genome shotgun (WGS) entry which is preliminary data.</text>
</comment>
<organism evidence="5 7">
    <name type="scientific">Leptospira selangorensis</name>
    <dbReference type="NCBI Taxonomy" id="2484982"/>
    <lineage>
        <taxon>Bacteria</taxon>
        <taxon>Pseudomonadati</taxon>
        <taxon>Spirochaetota</taxon>
        <taxon>Spirochaetia</taxon>
        <taxon>Leptospirales</taxon>
        <taxon>Leptospiraceae</taxon>
        <taxon>Leptospira</taxon>
    </lineage>
</organism>
<dbReference type="Pfam" id="PF00023">
    <property type="entry name" value="Ank"/>
    <property type="match status" value="2"/>
</dbReference>
<dbReference type="Gene3D" id="1.25.40.20">
    <property type="entry name" value="Ankyrin repeat-containing domain"/>
    <property type="match status" value="1"/>
</dbReference>
<dbReference type="PANTHER" id="PTHR24123">
    <property type="entry name" value="ANKYRIN REPEAT-CONTAINING"/>
    <property type="match status" value="1"/>
</dbReference>
<dbReference type="InterPro" id="IPR036770">
    <property type="entry name" value="Ankyrin_rpt-contain_sf"/>
</dbReference>
<accession>A0A5F2C1W8</accession>
<reference evidence="5 7" key="2">
    <citation type="journal article" date="2019" name="PLoS Negl. Trop. Dis.">
        <title>Revisiting the worldwide diversity of Leptospira species in the environment.</title>
        <authorList>
            <person name="Vincent A.T."/>
            <person name="Schiettekatte O."/>
            <person name="Bourhy P."/>
            <person name="Veyrier F.J."/>
            <person name="Picardeau M."/>
        </authorList>
    </citation>
    <scope>NUCLEOTIDE SEQUENCE [LARGE SCALE GENOMIC DNA]</scope>
    <source>
        <strain evidence="5 7">201702405</strain>
        <strain evidence="6">201702406</strain>
    </source>
</reference>
<dbReference type="Proteomes" id="UP000298057">
    <property type="component" value="Unassembled WGS sequence"/>
</dbReference>
<keyword evidence="8" id="KW-1185">Reference proteome</keyword>
<sequence length="307" mass="35070">MIRSFLLITALLIMNCASDTALIQKIKTGNTAYANQVIDSNSPEWNEEGEFSLTPLHYAAEYGHLELVKKLLDKGADINAKGGIYFATGGREGRETPLLLAIKYGHTEVAKYLVSKGANVNDRTYRKRSVTYMAWYYVFLHFDEKNKKETLELLNFVNSLNTKLDSSDEPLASEIIRGYVSLYSNTDVFKSYLSRNLNLNCCDRQSAPLVFLKSDFMNKDVKKRQLALELLDLILKTDIDLHLRHFKNGVSNRTGLLEIFEIQNEEAQKAKILIKAKFPNVEQPEPEWKTIPRGILEGFGDLLFFWL</sequence>
<keyword evidence="1" id="KW-0677">Repeat</keyword>
<keyword evidence="4" id="KW-0732">Signal</keyword>
<dbReference type="InterPro" id="IPR051165">
    <property type="entry name" value="Multifunctional_ANK_Repeat"/>
</dbReference>
<proteinExistence type="predicted"/>
<evidence type="ECO:0000313" key="6">
    <source>
        <dbReference type="EMBL" id="TGM21263.1"/>
    </source>
</evidence>
<evidence type="ECO:0000313" key="5">
    <source>
        <dbReference type="EMBL" id="TGM12985.1"/>
    </source>
</evidence>
<dbReference type="AlphaFoldDB" id="A0A5F2C1W8"/>
<feature type="chain" id="PRO_5043207225" evidence="4">
    <location>
        <begin position="22"/>
        <end position="307"/>
    </location>
</feature>
<dbReference type="PROSITE" id="PS50088">
    <property type="entry name" value="ANK_REPEAT"/>
    <property type="match status" value="2"/>
</dbReference>
<evidence type="ECO:0000256" key="2">
    <source>
        <dbReference type="ARBA" id="ARBA00023043"/>
    </source>
</evidence>
<dbReference type="PANTHER" id="PTHR24123:SF33">
    <property type="entry name" value="PROTEIN HOS4"/>
    <property type="match status" value="1"/>
</dbReference>
<reference evidence="6" key="1">
    <citation type="submission" date="2018-10" db="EMBL/GenBank/DDBJ databases">
        <authorList>
            <person name="Vincent A.T."/>
            <person name="Schiettekatte O."/>
            <person name="Bourhy P."/>
            <person name="Veyrier F.J."/>
            <person name="Picardeau M."/>
        </authorList>
    </citation>
    <scope>NUCLEOTIDE SEQUENCE</scope>
    <source>
        <strain evidence="6">201702406</strain>
    </source>
</reference>
<dbReference type="SMART" id="SM00248">
    <property type="entry name" value="ANK"/>
    <property type="match status" value="2"/>
</dbReference>
<dbReference type="InterPro" id="IPR002110">
    <property type="entry name" value="Ankyrin_rpt"/>
</dbReference>
<feature type="repeat" description="ANK" evidence="3">
    <location>
        <begin position="93"/>
        <end position="125"/>
    </location>
</feature>
<dbReference type="SUPFAM" id="SSF48403">
    <property type="entry name" value="Ankyrin repeat"/>
    <property type="match status" value="1"/>
</dbReference>
<keyword evidence="2 3" id="KW-0040">ANK repeat</keyword>
<feature type="repeat" description="ANK" evidence="3">
    <location>
        <begin position="51"/>
        <end position="83"/>
    </location>
</feature>
<evidence type="ECO:0000256" key="1">
    <source>
        <dbReference type="ARBA" id="ARBA00022737"/>
    </source>
</evidence>
<dbReference type="EMBL" id="RQGU01000090">
    <property type="protein sequence ID" value="TGM21263.1"/>
    <property type="molecule type" value="Genomic_DNA"/>
</dbReference>
<evidence type="ECO:0000313" key="7">
    <source>
        <dbReference type="Proteomes" id="UP000297832"/>
    </source>
</evidence>
<dbReference type="PRINTS" id="PR01415">
    <property type="entry name" value="ANKYRIN"/>
</dbReference>
<protein>
    <submittedName>
        <fullName evidence="5">Ankyrin repeat domain-containing protein</fullName>
    </submittedName>
</protein>
<dbReference type="PROSITE" id="PS50297">
    <property type="entry name" value="ANK_REP_REGION"/>
    <property type="match status" value="2"/>
</dbReference>